<feature type="domain" description="Shikimate dehydrogenase substrate binding N-terminal" evidence="4">
    <location>
        <begin position="6"/>
        <end position="87"/>
    </location>
</feature>
<comment type="pathway">
    <text evidence="1">Metabolic intermediate biosynthesis; chorismate biosynthesis; chorismate from D-erythrose 4-phosphate and phosphoenolpyruvate: step 4/7.</text>
</comment>
<protein>
    <submittedName>
        <fullName evidence="5">Shikimate 5-dehydrogenase</fullName>
    </submittedName>
</protein>
<name>A0A8J2XUG4_9BACT</name>
<dbReference type="CDD" id="cd01065">
    <property type="entry name" value="NAD_bind_Shikimate_DH"/>
    <property type="match status" value="1"/>
</dbReference>
<evidence type="ECO:0000313" key="6">
    <source>
        <dbReference type="Proteomes" id="UP000607559"/>
    </source>
</evidence>
<proteinExistence type="predicted"/>
<dbReference type="GO" id="GO:0050661">
    <property type="term" value="F:NADP binding"/>
    <property type="evidence" value="ECO:0007669"/>
    <property type="project" value="TreeGrafter"/>
</dbReference>
<keyword evidence="3" id="KW-0057">Aromatic amino acid biosynthesis</keyword>
<dbReference type="Gene3D" id="3.40.50.720">
    <property type="entry name" value="NAD(P)-binding Rossmann-like Domain"/>
    <property type="match status" value="1"/>
</dbReference>
<dbReference type="Pfam" id="PF08501">
    <property type="entry name" value="Shikimate_dh_N"/>
    <property type="match status" value="1"/>
</dbReference>
<dbReference type="GO" id="GO:0009423">
    <property type="term" value="P:chorismate biosynthetic process"/>
    <property type="evidence" value="ECO:0007669"/>
    <property type="project" value="TreeGrafter"/>
</dbReference>
<dbReference type="SUPFAM" id="SSF53223">
    <property type="entry name" value="Aminoacid dehydrogenase-like, N-terminal domain"/>
    <property type="match status" value="1"/>
</dbReference>
<keyword evidence="2" id="KW-0560">Oxidoreductase</keyword>
<reference evidence="5" key="1">
    <citation type="journal article" date="2014" name="Int. J. Syst. Evol. Microbiol.">
        <title>Complete genome sequence of Corynebacterium casei LMG S-19264T (=DSM 44701T), isolated from a smear-ripened cheese.</title>
        <authorList>
            <consortium name="US DOE Joint Genome Institute (JGI-PGF)"/>
            <person name="Walter F."/>
            <person name="Albersmeier A."/>
            <person name="Kalinowski J."/>
            <person name="Ruckert C."/>
        </authorList>
    </citation>
    <scope>NUCLEOTIDE SEQUENCE</scope>
    <source>
        <strain evidence="5">CGMCC 1.15448</strain>
    </source>
</reference>
<dbReference type="RefSeq" id="WP_188938204.1">
    <property type="nucleotide sequence ID" value="NZ_BMJC01000009.1"/>
</dbReference>
<dbReference type="Proteomes" id="UP000607559">
    <property type="component" value="Unassembled WGS sequence"/>
</dbReference>
<evidence type="ECO:0000259" key="4">
    <source>
        <dbReference type="Pfam" id="PF08501"/>
    </source>
</evidence>
<keyword evidence="3" id="KW-0028">Amino-acid biosynthesis</keyword>
<dbReference type="GO" id="GO:0004764">
    <property type="term" value="F:shikimate 3-dehydrogenase (NADP+) activity"/>
    <property type="evidence" value="ECO:0007669"/>
    <property type="project" value="InterPro"/>
</dbReference>
<dbReference type="AlphaFoldDB" id="A0A8J2XUG4"/>
<organism evidence="5 6">
    <name type="scientific">Puia dinghuensis</name>
    <dbReference type="NCBI Taxonomy" id="1792502"/>
    <lineage>
        <taxon>Bacteria</taxon>
        <taxon>Pseudomonadati</taxon>
        <taxon>Bacteroidota</taxon>
        <taxon>Chitinophagia</taxon>
        <taxon>Chitinophagales</taxon>
        <taxon>Chitinophagaceae</taxon>
        <taxon>Puia</taxon>
    </lineage>
</organism>
<gene>
    <name evidence="5" type="ORF">GCM10011511_57110</name>
</gene>
<keyword evidence="6" id="KW-1185">Reference proteome</keyword>
<dbReference type="InterPro" id="IPR022893">
    <property type="entry name" value="Shikimate_DH_fam"/>
</dbReference>
<dbReference type="GO" id="GO:0019632">
    <property type="term" value="P:shikimate metabolic process"/>
    <property type="evidence" value="ECO:0007669"/>
    <property type="project" value="TreeGrafter"/>
</dbReference>
<comment type="caution">
    <text evidence="5">The sequence shown here is derived from an EMBL/GenBank/DDBJ whole genome shotgun (WGS) entry which is preliminary data.</text>
</comment>
<sequence length="248" mass="27757">MRRYGLIGYPLTHSFSQRYFSEKFEREGIKDCVYDNFSLVSIDELAAVLADAELCGLNVTIPYKEQVLAFLDERSPVVAAIGACNCIRIDGGRLTGYNTDVVGFEQSLLPKLGSHHRRALILGTGGASKAVEYVLGKLGIDYRLVSRRPRPGTNELWYEQVDAALLSEYTVVVNTTPLGMYPHTEECPPLPYEAVGPEHYLFDLVYNPARTLFLQKGEERGAVVENGHAMLVIQAEESWRIWQGQARI</sequence>
<reference evidence="5" key="2">
    <citation type="submission" date="2020-09" db="EMBL/GenBank/DDBJ databases">
        <authorList>
            <person name="Sun Q."/>
            <person name="Zhou Y."/>
        </authorList>
    </citation>
    <scope>NUCLEOTIDE SEQUENCE</scope>
    <source>
        <strain evidence="5">CGMCC 1.15448</strain>
    </source>
</reference>
<dbReference type="EMBL" id="BMJC01000009">
    <property type="protein sequence ID" value="GGB25740.1"/>
    <property type="molecule type" value="Genomic_DNA"/>
</dbReference>
<dbReference type="PANTHER" id="PTHR21089">
    <property type="entry name" value="SHIKIMATE DEHYDROGENASE"/>
    <property type="match status" value="1"/>
</dbReference>
<evidence type="ECO:0000313" key="5">
    <source>
        <dbReference type="EMBL" id="GGB25740.1"/>
    </source>
</evidence>
<dbReference type="InterPro" id="IPR046346">
    <property type="entry name" value="Aminoacid_DH-like_N_sf"/>
</dbReference>
<dbReference type="GO" id="GO:0005829">
    <property type="term" value="C:cytosol"/>
    <property type="evidence" value="ECO:0007669"/>
    <property type="project" value="TreeGrafter"/>
</dbReference>
<dbReference type="SUPFAM" id="SSF51735">
    <property type="entry name" value="NAD(P)-binding Rossmann-fold domains"/>
    <property type="match status" value="1"/>
</dbReference>
<dbReference type="GO" id="GO:0009073">
    <property type="term" value="P:aromatic amino acid family biosynthetic process"/>
    <property type="evidence" value="ECO:0007669"/>
    <property type="project" value="UniProtKB-KW"/>
</dbReference>
<dbReference type="InterPro" id="IPR013708">
    <property type="entry name" value="Shikimate_DH-bd_N"/>
</dbReference>
<evidence type="ECO:0000256" key="2">
    <source>
        <dbReference type="ARBA" id="ARBA00023002"/>
    </source>
</evidence>
<evidence type="ECO:0000256" key="1">
    <source>
        <dbReference type="ARBA" id="ARBA00004871"/>
    </source>
</evidence>
<evidence type="ECO:0000256" key="3">
    <source>
        <dbReference type="ARBA" id="ARBA00023141"/>
    </source>
</evidence>
<dbReference type="PANTHER" id="PTHR21089:SF1">
    <property type="entry name" value="BIFUNCTIONAL 3-DEHYDROQUINATE DEHYDRATASE_SHIKIMATE DEHYDROGENASE, CHLOROPLASTIC"/>
    <property type="match status" value="1"/>
</dbReference>
<dbReference type="InterPro" id="IPR036291">
    <property type="entry name" value="NAD(P)-bd_dom_sf"/>
</dbReference>
<accession>A0A8J2XUG4</accession>
<dbReference type="Gene3D" id="3.40.50.10860">
    <property type="entry name" value="Leucine Dehydrogenase, chain A, domain 1"/>
    <property type="match status" value="1"/>
</dbReference>